<evidence type="ECO:0000256" key="12">
    <source>
        <dbReference type="ARBA" id="ARBA00023157"/>
    </source>
</evidence>
<keyword evidence="3 16" id="KW-0245">EGF-like domain</keyword>
<evidence type="ECO:0000256" key="11">
    <source>
        <dbReference type="ARBA" id="ARBA00023136"/>
    </source>
</evidence>
<keyword evidence="12 16" id="KW-1015">Disulfide bond</keyword>
<dbReference type="InterPro" id="IPR000033">
    <property type="entry name" value="LDLR_classB_rpt"/>
</dbReference>
<evidence type="ECO:0000256" key="15">
    <source>
        <dbReference type="ARBA" id="ARBA00040020"/>
    </source>
</evidence>
<keyword evidence="5 19" id="KW-0732">Signal</keyword>
<comment type="caution">
    <text evidence="16">Lacks conserved residue(s) required for the propagation of feature annotation.</text>
</comment>
<dbReference type="GO" id="GO:0017147">
    <property type="term" value="F:Wnt-protein binding"/>
    <property type="evidence" value="ECO:0007669"/>
    <property type="project" value="TreeGrafter"/>
</dbReference>
<feature type="disulfide bond" evidence="16">
    <location>
        <begin position="454"/>
        <end position="463"/>
    </location>
</feature>
<evidence type="ECO:0000256" key="19">
    <source>
        <dbReference type="SAM" id="SignalP"/>
    </source>
</evidence>
<evidence type="ECO:0000256" key="18">
    <source>
        <dbReference type="SAM" id="Phobius"/>
    </source>
</evidence>
<evidence type="ECO:0000256" key="7">
    <source>
        <dbReference type="ARBA" id="ARBA00022782"/>
    </source>
</evidence>
<name>A0A0M4EXT2_DROBS</name>
<keyword evidence="4 18" id="KW-0812">Transmembrane</keyword>
<dbReference type="PROSITE" id="PS00022">
    <property type="entry name" value="EGF_1"/>
    <property type="match status" value="1"/>
</dbReference>
<dbReference type="InterPro" id="IPR000742">
    <property type="entry name" value="EGF"/>
</dbReference>
<protein>
    <recommendedName>
        <fullName evidence="15">Protein cueball</fullName>
    </recommendedName>
</protein>
<dbReference type="PROSITE" id="PS51120">
    <property type="entry name" value="LDLRB"/>
    <property type="match status" value="2"/>
</dbReference>
<feature type="disulfide bond" evidence="16">
    <location>
        <begin position="431"/>
        <end position="441"/>
    </location>
</feature>
<dbReference type="GO" id="GO:0005886">
    <property type="term" value="C:plasma membrane"/>
    <property type="evidence" value="ECO:0007669"/>
    <property type="project" value="UniProtKB-SubCell"/>
</dbReference>
<dbReference type="SUPFAM" id="SSF57196">
    <property type="entry name" value="EGF/Laminin"/>
    <property type="match status" value="2"/>
</dbReference>
<feature type="disulfide bond" evidence="16">
    <location>
        <begin position="435"/>
        <end position="452"/>
    </location>
</feature>
<dbReference type="Proteomes" id="UP000494163">
    <property type="component" value="Chromosome 3L"/>
</dbReference>
<keyword evidence="10 18" id="KW-1133">Transmembrane helix</keyword>
<feature type="domain" description="EGF-like" evidence="20">
    <location>
        <begin position="354"/>
        <end position="392"/>
    </location>
</feature>
<organism evidence="21 22">
    <name type="scientific">Drosophila busckii</name>
    <name type="common">Fruit fly</name>
    <dbReference type="NCBI Taxonomy" id="30019"/>
    <lineage>
        <taxon>Eukaryota</taxon>
        <taxon>Metazoa</taxon>
        <taxon>Ecdysozoa</taxon>
        <taxon>Arthropoda</taxon>
        <taxon>Hexapoda</taxon>
        <taxon>Insecta</taxon>
        <taxon>Pterygota</taxon>
        <taxon>Neoptera</taxon>
        <taxon>Endopterygota</taxon>
        <taxon>Diptera</taxon>
        <taxon>Brachycera</taxon>
        <taxon>Muscomorpha</taxon>
        <taxon>Ephydroidea</taxon>
        <taxon>Drosophilidae</taxon>
        <taxon>Drosophila</taxon>
    </lineage>
</organism>
<evidence type="ECO:0000256" key="1">
    <source>
        <dbReference type="ARBA" id="ARBA00004251"/>
    </source>
</evidence>
<dbReference type="SMART" id="SM00135">
    <property type="entry name" value="LY"/>
    <property type="match status" value="3"/>
</dbReference>
<evidence type="ECO:0000256" key="13">
    <source>
        <dbReference type="ARBA" id="ARBA00023180"/>
    </source>
</evidence>
<dbReference type="InterPro" id="IPR050778">
    <property type="entry name" value="Cueball_EGF_LRP_Nidogen"/>
</dbReference>
<feature type="repeat" description="LDL-receptor class B" evidence="17">
    <location>
        <begin position="170"/>
        <end position="214"/>
    </location>
</feature>
<evidence type="ECO:0000256" key="9">
    <source>
        <dbReference type="ARBA" id="ARBA00022943"/>
    </source>
</evidence>
<evidence type="ECO:0000259" key="20">
    <source>
        <dbReference type="PROSITE" id="PS50026"/>
    </source>
</evidence>
<evidence type="ECO:0000256" key="2">
    <source>
        <dbReference type="ARBA" id="ARBA00022475"/>
    </source>
</evidence>
<proteinExistence type="inferred from homology"/>
<evidence type="ECO:0000256" key="17">
    <source>
        <dbReference type="PROSITE-ProRule" id="PRU00461"/>
    </source>
</evidence>
<dbReference type="AlphaFoldDB" id="A0A0M4EXT2"/>
<dbReference type="EMBL" id="CP012525">
    <property type="protein sequence ID" value="ALC42857.1"/>
    <property type="molecule type" value="Genomic_DNA"/>
</dbReference>
<keyword evidence="8" id="KW-0744">Spermatogenesis</keyword>
<dbReference type="Gene3D" id="2.10.25.10">
    <property type="entry name" value="Laminin"/>
    <property type="match status" value="3"/>
</dbReference>
<dbReference type="PROSITE" id="PS50026">
    <property type="entry name" value="EGF_3"/>
    <property type="match status" value="2"/>
</dbReference>
<dbReference type="GO" id="GO:0048477">
    <property type="term" value="P:oogenesis"/>
    <property type="evidence" value="ECO:0007669"/>
    <property type="project" value="UniProtKB-KW"/>
</dbReference>
<evidence type="ECO:0000256" key="8">
    <source>
        <dbReference type="ARBA" id="ARBA00022871"/>
    </source>
</evidence>
<comment type="subcellular location">
    <subcellularLocation>
        <location evidence="1">Cell membrane</location>
        <topology evidence="1">Single-pass type I membrane protein</topology>
    </subcellularLocation>
</comment>
<feature type="signal peptide" evidence="19">
    <location>
        <begin position="1"/>
        <end position="27"/>
    </location>
</feature>
<evidence type="ECO:0000256" key="14">
    <source>
        <dbReference type="ARBA" id="ARBA00038070"/>
    </source>
</evidence>
<keyword evidence="7" id="KW-0221">Differentiation</keyword>
<evidence type="ECO:0000256" key="6">
    <source>
        <dbReference type="ARBA" id="ARBA00022737"/>
    </source>
</evidence>
<dbReference type="Pfam" id="PF00058">
    <property type="entry name" value="Ldl_recept_b"/>
    <property type="match status" value="1"/>
</dbReference>
<keyword evidence="11 18" id="KW-0472">Membrane</keyword>
<dbReference type="GO" id="GO:0042813">
    <property type="term" value="F:Wnt receptor activity"/>
    <property type="evidence" value="ECO:0007669"/>
    <property type="project" value="TreeGrafter"/>
</dbReference>
<dbReference type="SMR" id="A0A0M4EXT2"/>
<keyword evidence="22" id="KW-1185">Reference proteome</keyword>
<evidence type="ECO:0000256" key="4">
    <source>
        <dbReference type="ARBA" id="ARBA00022692"/>
    </source>
</evidence>
<evidence type="ECO:0000313" key="22">
    <source>
        <dbReference type="Proteomes" id="UP000494163"/>
    </source>
</evidence>
<feature type="domain" description="EGF-like" evidence="20">
    <location>
        <begin position="427"/>
        <end position="464"/>
    </location>
</feature>
<dbReference type="OrthoDB" id="382013at2759"/>
<keyword evidence="13" id="KW-0325">Glycoprotein</keyword>
<evidence type="ECO:0000313" key="21">
    <source>
        <dbReference type="EMBL" id="ALC42857.1"/>
    </source>
</evidence>
<keyword evidence="6" id="KW-0677">Repeat</keyword>
<dbReference type="PANTHER" id="PTHR46513">
    <property type="entry name" value="VITELLOGENIN RECEPTOR-LIKE PROTEIN-RELATED-RELATED"/>
    <property type="match status" value="1"/>
</dbReference>
<dbReference type="SMART" id="SM00181">
    <property type="entry name" value="EGF"/>
    <property type="match status" value="3"/>
</dbReference>
<feature type="chain" id="PRO_5005794000" description="Protein cueball" evidence="19">
    <location>
        <begin position="28"/>
        <end position="640"/>
    </location>
</feature>
<keyword evidence="2" id="KW-1003">Cell membrane</keyword>
<sequence>MKLSPLQRLALAILFIAAHFSTPLAGASPIGWDFAVTLRNKILFLDNAWNTITTAAHEYEELTALAFDEAEEMIYFNDQLHQNGSIFSLHRDASVATHIVEQAVQRTGNESVAGLAYDPLNRNLFWADRRKGKIFFASIDTLFTATPKVLVDSSGDGGRPDGVAVDICRRQLYWSNCQIGHASVERISLDGKQREVIIKEDIDMPRGIVVDQLSDRLYWIDDKVGIFFTIESARLDGSDRKLIVQGKHQDPIQLAITEDAIYWTDKISKAVWSYPKPKPSNTLTSSNSTQSTAETQVEANMVKQASWKDEVYGIVARTGFYQRLQKDEHCASVVRKVKQRLDNMTNDKTHVRNLVDERLTQLQREHCLNGAQFISKGNFCICPVGFKGARCEISECHNYCVHGTCEISGMGFPKCYCQPEFYGERCEYYKCNGHCLNGAKCAVDRESGELSCECRGNFFGSRCEHNGTEDCASYCQLIRHEPDIIIPDSCHVICEEQLRGNGTALVAYFQRGACGSRSVWTGSVIIVVVAGVVLSLLLVALIVHGIRRIYKPKRPHIKKTFVVRKQARHNSASDTPLTNRPLATEQCEITIENCCNMNICETPCFDPKMVEQTFSSRDRKAPCVKEDKKMLIHNMEDDLS</sequence>
<evidence type="ECO:0000256" key="5">
    <source>
        <dbReference type="ARBA" id="ARBA00022729"/>
    </source>
</evidence>
<feature type="repeat" description="LDL-receptor class B" evidence="17">
    <location>
        <begin position="215"/>
        <end position="260"/>
    </location>
</feature>
<dbReference type="OMA" id="RCEQNST"/>
<dbReference type="SUPFAM" id="SSF63825">
    <property type="entry name" value="YWTD domain"/>
    <property type="match status" value="1"/>
</dbReference>
<evidence type="ECO:0000256" key="16">
    <source>
        <dbReference type="PROSITE-ProRule" id="PRU00076"/>
    </source>
</evidence>
<feature type="disulfide bond" evidence="16">
    <location>
        <begin position="382"/>
        <end position="391"/>
    </location>
</feature>
<evidence type="ECO:0000256" key="10">
    <source>
        <dbReference type="ARBA" id="ARBA00022989"/>
    </source>
</evidence>
<dbReference type="PANTHER" id="PTHR46513:SF42">
    <property type="entry name" value="PROTEIN CUEBALL"/>
    <property type="match status" value="1"/>
</dbReference>
<dbReference type="STRING" id="30019.A0A0M4EXT2"/>
<keyword evidence="9" id="KW-0896">Oogenesis</keyword>
<feature type="transmembrane region" description="Helical" evidence="18">
    <location>
        <begin position="519"/>
        <end position="543"/>
    </location>
</feature>
<evidence type="ECO:0000256" key="3">
    <source>
        <dbReference type="ARBA" id="ARBA00022536"/>
    </source>
</evidence>
<gene>
    <name evidence="21" type="ORF">Dbus_chr3Lg23</name>
</gene>
<dbReference type="InterPro" id="IPR011042">
    <property type="entry name" value="6-blade_b-propeller_TolB-like"/>
</dbReference>
<dbReference type="GO" id="GO:0060070">
    <property type="term" value="P:canonical Wnt signaling pathway"/>
    <property type="evidence" value="ECO:0007669"/>
    <property type="project" value="TreeGrafter"/>
</dbReference>
<accession>A0A0M4EXT2</accession>
<reference evidence="21 22" key="1">
    <citation type="submission" date="2015-08" db="EMBL/GenBank/DDBJ databases">
        <title>Ancestral chromatin configuration constrains chromatin evolution on differentiating sex chromosomes in Drosophila.</title>
        <authorList>
            <person name="Zhou Q."/>
            <person name="Bachtrog D."/>
        </authorList>
    </citation>
    <scope>NUCLEOTIDE SEQUENCE [LARGE SCALE GENOMIC DNA]</scope>
    <source>
        <tissue evidence="21">Whole larvae</tissue>
    </source>
</reference>
<dbReference type="Gene3D" id="2.120.10.30">
    <property type="entry name" value="TolB, C-terminal domain"/>
    <property type="match status" value="1"/>
</dbReference>
<comment type="similarity">
    <text evidence="14">Belongs to the cueball family.</text>
</comment>
<dbReference type="GO" id="GO:0007283">
    <property type="term" value="P:spermatogenesis"/>
    <property type="evidence" value="ECO:0007669"/>
    <property type="project" value="UniProtKB-KW"/>
</dbReference>